<evidence type="ECO:0000313" key="3">
    <source>
        <dbReference type="EMBL" id="ETO15759.1"/>
    </source>
</evidence>
<dbReference type="Gene3D" id="1.10.510.10">
    <property type="entry name" value="Transferase(Phosphotransferase) domain 1"/>
    <property type="match status" value="1"/>
</dbReference>
<dbReference type="GO" id="GO:0016301">
    <property type="term" value="F:kinase activity"/>
    <property type="evidence" value="ECO:0007669"/>
    <property type="project" value="UniProtKB-KW"/>
</dbReference>
<comment type="caution">
    <text evidence="3">The sequence shown here is derived from an EMBL/GenBank/DDBJ whole genome shotgun (WGS) entry which is preliminary data.</text>
</comment>
<evidence type="ECO:0000313" key="4">
    <source>
        <dbReference type="Proteomes" id="UP000023152"/>
    </source>
</evidence>
<dbReference type="InterPro" id="IPR011009">
    <property type="entry name" value="Kinase-like_dom_sf"/>
</dbReference>
<evidence type="ECO:0000256" key="2">
    <source>
        <dbReference type="ARBA" id="ARBA00022840"/>
    </source>
</evidence>
<dbReference type="SUPFAM" id="SSF56112">
    <property type="entry name" value="Protein kinase-like (PK-like)"/>
    <property type="match status" value="1"/>
</dbReference>
<evidence type="ECO:0000256" key="1">
    <source>
        <dbReference type="ARBA" id="ARBA00022741"/>
    </source>
</evidence>
<proteinExistence type="predicted"/>
<sequence length="171" mass="20163">FEQRKPLFSSYRGNDTFTLSDRISQLDVIFRVIGTPSPEEIESSMILNENNKKYLRNLSPKFEPINWKSKFPDNDNEEALSLLNGKIHTNKQTNKLETQTALLQFDCEKRMTAREALQHSYFPTGNQRKKERKVRSHIYKSLQELESNWDQDTNTEANYRNRIADEILLFS</sequence>
<dbReference type="EMBL" id="ASPP01018817">
    <property type="protein sequence ID" value="ETO15759.1"/>
    <property type="molecule type" value="Genomic_DNA"/>
</dbReference>
<dbReference type="InterPro" id="IPR050117">
    <property type="entry name" value="MAPK"/>
</dbReference>
<organism evidence="3 4">
    <name type="scientific">Reticulomyxa filosa</name>
    <dbReference type="NCBI Taxonomy" id="46433"/>
    <lineage>
        <taxon>Eukaryota</taxon>
        <taxon>Sar</taxon>
        <taxon>Rhizaria</taxon>
        <taxon>Retaria</taxon>
        <taxon>Foraminifera</taxon>
        <taxon>Monothalamids</taxon>
        <taxon>Reticulomyxidae</taxon>
        <taxon>Reticulomyxa</taxon>
    </lineage>
</organism>
<dbReference type="Proteomes" id="UP000023152">
    <property type="component" value="Unassembled WGS sequence"/>
</dbReference>
<feature type="non-terminal residue" evidence="3">
    <location>
        <position position="1"/>
    </location>
</feature>
<dbReference type="GO" id="GO:0005524">
    <property type="term" value="F:ATP binding"/>
    <property type="evidence" value="ECO:0007669"/>
    <property type="project" value="UniProtKB-KW"/>
</dbReference>
<keyword evidence="2" id="KW-0067">ATP-binding</keyword>
<dbReference type="Gene3D" id="3.30.200.20">
    <property type="entry name" value="Phosphorylase Kinase, domain 1"/>
    <property type="match status" value="1"/>
</dbReference>
<keyword evidence="4" id="KW-1185">Reference proteome</keyword>
<keyword evidence="1" id="KW-0547">Nucleotide-binding</keyword>
<keyword evidence="3" id="KW-0808">Transferase</keyword>
<dbReference type="PANTHER" id="PTHR24055">
    <property type="entry name" value="MITOGEN-ACTIVATED PROTEIN KINASE"/>
    <property type="match status" value="1"/>
</dbReference>
<reference evidence="3 4" key="1">
    <citation type="journal article" date="2013" name="Curr. Biol.">
        <title>The Genome of the Foraminiferan Reticulomyxa filosa.</title>
        <authorList>
            <person name="Glockner G."/>
            <person name="Hulsmann N."/>
            <person name="Schleicher M."/>
            <person name="Noegel A.A."/>
            <person name="Eichinger L."/>
            <person name="Gallinger C."/>
            <person name="Pawlowski J."/>
            <person name="Sierra R."/>
            <person name="Euteneuer U."/>
            <person name="Pillet L."/>
            <person name="Moustafa A."/>
            <person name="Platzer M."/>
            <person name="Groth M."/>
            <person name="Szafranski K."/>
            <person name="Schliwa M."/>
        </authorList>
    </citation>
    <scope>NUCLEOTIDE SEQUENCE [LARGE SCALE GENOMIC DNA]</scope>
</reference>
<keyword evidence="3" id="KW-0418">Kinase</keyword>
<protein>
    <submittedName>
        <fullName evidence="3">Mitogen activated protein kinase</fullName>
    </submittedName>
</protein>
<gene>
    <name evidence="3" type="ORF">RFI_21605</name>
</gene>
<name>X6MPH1_RETFI</name>
<accession>X6MPH1</accession>
<dbReference type="AlphaFoldDB" id="X6MPH1"/>